<reference evidence="1 2" key="1">
    <citation type="submission" date="2021-03" db="EMBL/GenBank/DDBJ databases">
        <title>Fibrella sp. HMF5405 genome sequencing and assembly.</title>
        <authorList>
            <person name="Kang H."/>
            <person name="Kim H."/>
            <person name="Bae S."/>
            <person name="Joh K."/>
        </authorList>
    </citation>
    <scope>NUCLEOTIDE SEQUENCE [LARGE SCALE GENOMIC DNA]</scope>
    <source>
        <strain evidence="1 2">HMF5405</strain>
    </source>
</reference>
<keyword evidence="2" id="KW-1185">Reference proteome</keyword>
<dbReference type="EMBL" id="JAFMYW010000002">
    <property type="protein sequence ID" value="MBO0948581.1"/>
    <property type="molecule type" value="Genomic_DNA"/>
</dbReference>
<dbReference type="RefSeq" id="WP_207328541.1">
    <property type="nucleotide sequence ID" value="NZ_JAFMYW010000002.1"/>
</dbReference>
<evidence type="ECO:0000313" key="1">
    <source>
        <dbReference type="EMBL" id="MBO0948581.1"/>
    </source>
</evidence>
<gene>
    <name evidence="1" type="ORF">J2I46_08325</name>
</gene>
<protein>
    <submittedName>
        <fullName evidence="1">Uncharacterized protein</fullName>
    </submittedName>
</protein>
<dbReference type="Proteomes" id="UP000664628">
    <property type="component" value="Unassembled WGS sequence"/>
</dbReference>
<organism evidence="1 2">
    <name type="scientific">Fibrella forsythiae</name>
    <dbReference type="NCBI Taxonomy" id="2817061"/>
    <lineage>
        <taxon>Bacteria</taxon>
        <taxon>Pseudomonadati</taxon>
        <taxon>Bacteroidota</taxon>
        <taxon>Cytophagia</taxon>
        <taxon>Cytophagales</taxon>
        <taxon>Spirosomataceae</taxon>
        <taxon>Fibrella</taxon>
    </lineage>
</organism>
<accession>A0ABS3JF15</accession>
<proteinExistence type="predicted"/>
<comment type="caution">
    <text evidence="1">The sequence shown here is derived from an EMBL/GenBank/DDBJ whole genome shotgun (WGS) entry which is preliminary data.</text>
</comment>
<name>A0ABS3JF15_9BACT</name>
<evidence type="ECO:0000313" key="2">
    <source>
        <dbReference type="Proteomes" id="UP000664628"/>
    </source>
</evidence>
<sequence>MSLQEIEAAMESLSINELAQVRDKAVELYQARWDEQLVIELKSGRLDGWIDDEKKDTQQGATLGL</sequence>